<name>A0A3P9DI37_9CICH</name>
<dbReference type="InterPro" id="IPR001841">
    <property type="entry name" value="Znf_RING"/>
</dbReference>
<organism evidence="6 7">
    <name type="scientific">Maylandia zebra</name>
    <name type="common">zebra mbuna</name>
    <dbReference type="NCBI Taxonomy" id="106582"/>
    <lineage>
        <taxon>Eukaryota</taxon>
        <taxon>Metazoa</taxon>
        <taxon>Chordata</taxon>
        <taxon>Craniata</taxon>
        <taxon>Vertebrata</taxon>
        <taxon>Euteleostomi</taxon>
        <taxon>Actinopterygii</taxon>
        <taxon>Neopterygii</taxon>
        <taxon>Teleostei</taxon>
        <taxon>Neoteleostei</taxon>
        <taxon>Acanthomorphata</taxon>
        <taxon>Ovalentaria</taxon>
        <taxon>Cichlomorphae</taxon>
        <taxon>Cichliformes</taxon>
        <taxon>Cichlidae</taxon>
        <taxon>African cichlids</taxon>
        <taxon>Pseudocrenilabrinae</taxon>
        <taxon>Haplochromini</taxon>
        <taxon>Maylandia</taxon>
        <taxon>Maylandia zebra complex</taxon>
    </lineage>
</organism>
<dbReference type="Pfam" id="PF00097">
    <property type="entry name" value="zf-C3HC4"/>
    <property type="match status" value="1"/>
</dbReference>
<dbReference type="InterPro" id="IPR018957">
    <property type="entry name" value="Znf_C3HC4_RING-type"/>
</dbReference>
<evidence type="ECO:0000313" key="6">
    <source>
        <dbReference type="Ensembl" id="ENSMZEP00005034400.1"/>
    </source>
</evidence>
<dbReference type="PROSITE" id="PS50089">
    <property type="entry name" value="ZF_RING_2"/>
    <property type="match status" value="1"/>
</dbReference>
<feature type="domain" description="RING-type" evidence="5">
    <location>
        <begin position="20"/>
        <end position="57"/>
    </location>
</feature>
<evidence type="ECO:0000256" key="1">
    <source>
        <dbReference type="ARBA" id="ARBA00022723"/>
    </source>
</evidence>
<dbReference type="Ensembl" id="ENSMZET00005035610.1">
    <property type="protein sequence ID" value="ENSMZEP00005034400.1"/>
    <property type="gene ID" value="ENSMZEG00005025704.1"/>
</dbReference>
<dbReference type="SUPFAM" id="SSF57850">
    <property type="entry name" value="RING/U-box"/>
    <property type="match status" value="1"/>
</dbReference>
<accession>A0A3P9DI37</accession>
<evidence type="ECO:0000259" key="5">
    <source>
        <dbReference type="PROSITE" id="PS50089"/>
    </source>
</evidence>
<evidence type="ECO:0000256" key="2">
    <source>
        <dbReference type="ARBA" id="ARBA00022771"/>
    </source>
</evidence>
<dbReference type="GeneTree" id="ENSGT00940000177081"/>
<sequence>YPGFSFFLSSSSPRGSDLSCPVCRDIYRDPVILSCSHSFCRFCLQTWWRKNLKHTQP</sequence>
<evidence type="ECO:0000256" key="3">
    <source>
        <dbReference type="ARBA" id="ARBA00022833"/>
    </source>
</evidence>
<keyword evidence="1" id="KW-0479">Metal-binding</keyword>
<dbReference type="PANTHER" id="PTHR25465:SF41">
    <property type="entry name" value="E3 UBIQUITIN-PROTEIN LIGASE RNF135"/>
    <property type="match status" value="1"/>
</dbReference>
<reference evidence="6" key="1">
    <citation type="submission" date="2025-08" db="UniProtKB">
        <authorList>
            <consortium name="Ensembl"/>
        </authorList>
    </citation>
    <scope>IDENTIFICATION</scope>
</reference>
<reference evidence="6" key="2">
    <citation type="submission" date="2025-09" db="UniProtKB">
        <authorList>
            <consortium name="Ensembl"/>
        </authorList>
    </citation>
    <scope>IDENTIFICATION</scope>
</reference>
<keyword evidence="2 4" id="KW-0863">Zinc-finger</keyword>
<protein>
    <recommendedName>
        <fullName evidence="5">RING-type domain-containing protein</fullName>
    </recommendedName>
</protein>
<evidence type="ECO:0000313" key="7">
    <source>
        <dbReference type="Proteomes" id="UP000265160"/>
    </source>
</evidence>
<dbReference type="Proteomes" id="UP000265160">
    <property type="component" value="Unplaced"/>
</dbReference>
<keyword evidence="7" id="KW-1185">Reference proteome</keyword>
<proteinExistence type="predicted"/>
<dbReference type="Gene3D" id="3.30.40.10">
    <property type="entry name" value="Zinc/RING finger domain, C3HC4 (zinc finger)"/>
    <property type="match status" value="1"/>
</dbReference>
<dbReference type="InterPro" id="IPR017907">
    <property type="entry name" value="Znf_RING_CS"/>
</dbReference>
<dbReference type="PROSITE" id="PS00518">
    <property type="entry name" value="ZF_RING_1"/>
    <property type="match status" value="1"/>
</dbReference>
<dbReference type="GO" id="GO:0008270">
    <property type="term" value="F:zinc ion binding"/>
    <property type="evidence" value="ECO:0007669"/>
    <property type="project" value="UniProtKB-KW"/>
</dbReference>
<dbReference type="InterPro" id="IPR051051">
    <property type="entry name" value="E3_ubiq-ligase_TRIM/RNF"/>
</dbReference>
<keyword evidence="3" id="KW-0862">Zinc</keyword>
<dbReference type="PANTHER" id="PTHR25465">
    <property type="entry name" value="B-BOX DOMAIN CONTAINING"/>
    <property type="match status" value="1"/>
</dbReference>
<dbReference type="InterPro" id="IPR013083">
    <property type="entry name" value="Znf_RING/FYVE/PHD"/>
</dbReference>
<evidence type="ECO:0000256" key="4">
    <source>
        <dbReference type="PROSITE-ProRule" id="PRU00175"/>
    </source>
</evidence>
<dbReference type="AlphaFoldDB" id="A0A3P9DI37"/>